<evidence type="ECO:0000256" key="7">
    <source>
        <dbReference type="ARBA" id="ARBA00022989"/>
    </source>
</evidence>
<comment type="similarity">
    <text evidence="2 11">Belongs to the glycosyltransferase 31 family.</text>
</comment>
<dbReference type="PANTHER" id="PTHR11214">
    <property type="entry name" value="BETA-1,3-N-ACETYLGLUCOSAMINYLTRANSFERASE"/>
    <property type="match status" value="1"/>
</dbReference>
<dbReference type="GO" id="GO:0016758">
    <property type="term" value="F:hexosyltransferase activity"/>
    <property type="evidence" value="ECO:0007669"/>
    <property type="project" value="InterPro"/>
</dbReference>
<feature type="transmembrane region" description="Helical" evidence="11">
    <location>
        <begin position="7"/>
        <end position="27"/>
    </location>
</feature>
<keyword evidence="8 11" id="KW-0333">Golgi apparatus</keyword>
<evidence type="ECO:0000256" key="5">
    <source>
        <dbReference type="ARBA" id="ARBA00022692"/>
    </source>
</evidence>
<proteinExistence type="inferred from homology"/>
<evidence type="ECO:0000256" key="3">
    <source>
        <dbReference type="ARBA" id="ARBA00022676"/>
    </source>
</evidence>
<dbReference type="Proteomes" id="UP000410492">
    <property type="component" value="Unassembled WGS sequence"/>
</dbReference>
<keyword evidence="6 11" id="KW-0735">Signal-anchor</keyword>
<dbReference type="FunFam" id="3.90.550.50:FF:000001">
    <property type="entry name" value="Hexosyltransferase"/>
    <property type="match status" value="1"/>
</dbReference>
<sequence length="350" mass="39953">MKSIPRVILCVSGLVSISILSLVTMPVDKEANVVGWSYNTTRNTTNYIPVSGNWTASLAPERGVCDRPGLLVMMVCSAPMNFEARQAIRDTWGAERKVQGHNMSVYFLVGETNNVSMQNDLQLESDQFGDIIQERFVDSYNNLTLKSIQMVKIATNHCLNTTSYLLKIDDDMFVNVPRLVSLILAVNKTRNLLMGKLICGARPIKNPSSKWYSPTYMYEDKTYPNYLSGTGYLMSLDVAQKLFEASLSTPIFHLEDVYITGICARKAKVKPFDNHMFTYRQLSKEPCEFRRLVTMHHFSPQDIRDTFRALNDSNIERTCAGYKPKRNTQSWLYENVISRNRTVSRRSRCS</sequence>
<evidence type="ECO:0000256" key="1">
    <source>
        <dbReference type="ARBA" id="ARBA00004323"/>
    </source>
</evidence>
<evidence type="ECO:0000256" key="11">
    <source>
        <dbReference type="RuleBase" id="RU363063"/>
    </source>
</evidence>
<comment type="subcellular location">
    <subcellularLocation>
        <location evidence="1 11">Golgi apparatus membrane</location>
        <topology evidence="1 11">Single-pass type II membrane protein</topology>
    </subcellularLocation>
</comment>
<dbReference type="GO" id="GO:0000139">
    <property type="term" value="C:Golgi membrane"/>
    <property type="evidence" value="ECO:0007669"/>
    <property type="project" value="UniProtKB-SubCell"/>
</dbReference>
<dbReference type="Pfam" id="PF01762">
    <property type="entry name" value="Galactosyl_T"/>
    <property type="match status" value="1"/>
</dbReference>
<evidence type="ECO:0000256" key="6">
    <source>
        <dbReference type="ARBA" id="ARBA00022968"/>
    </source>
</evidence>
<gene>
    <name evidence="12" type="ORF">CALMAC_LOCUS5499</name>
</gene>
<evidence type="ECO:0000256" key="4">
    <source>
        <dbReference type="ARBA" id="ARBA00022679"/>
    </source>
</evidence>
<dbReference type="AlphaFoldDB" id="A0A653C209"/>
<organism evidence="12 13">
    <name type="scientific">Callosobruchus maculatus</name>
    <name type="common">Southern cowpea weevil</name>
    <name type="synonym">Pulse bruchid</name>
    <dbReference type="NCBI Taxonomy" id="64391"/>
    <lineage>
        <taxon>Eukaryota</taxon>
        <taxon>Metazoa</taxon>
        <taxon>Ecdysozoa</taxon>
        <taxon>Arthropoda</taxon>
        <taxon>Hexapoda</taxon>
        <taxon>Insecta</taxon>
        <taxon>Pterygota</taxon>
        <taxon>Neoptera</taxon>
        <taxon>Endopterygota</taxon>
        <taxon>Coleoptera</taxon>
        <taxon>Polyphaga</taxon>
        <taxon>Cucujiformia</taxon>
        <taxon>Chrysomeloidea</taxon>
        <taxon>Chrysomelidae</taxon>
        <taxon>Bruchinae</taxon>
        <taxon>Bruchini</taxon>
        <taxon>Callosobruchus</taxon>
    </lineage>
</organism>
<accession>A0A653C209</accession>
<evidence type="ECO:0000256" key="2">
    <source>
        <dbReference type="ARBA" id="ARBA00008661"/>
    </source>
</evidence>
<dbReference type="InterPro" id="IPR002659">
    <property type="entry name" value="Glyco_trans_31"/>
</dbReference>
<name>A0A653C209_CALMS</name>
<evidence type="ECO:0000313" key="12">
    <source>
        <dbReference type="EMBL" id="VEN41785.1"/>
    </source>
</evidence>
<dbReference type="EC" id="2.4.1.-" evidence="11"/>
<keyword evidence="4" id="KW-0808">Transferase</keyword>
<keyword evidence="7 11" id="KW-1133">Transmembrane helix</keyword>
<evidence type="ECO:0000256" key="10">
    <source>
        <dbReference type="ARBA" id="ARBA00023180"/>
    </source>
</evidence>
<dbReference type="EMBL" id="CAACVG010006794">
    <property type="protein sequence ID" value="VEN41785.1"/>
    <property type="molecule type" value="Genomic_DNA"/>
</dbReference>
<keyword evidence="9 11" id="KW-0472">Membrane</keyword>
<dbReference type="PANTHER" id="PTHR11214:SF314">
    <property type="entry name" value="HEXOSYLTRANSFERASE"/>
    <property type="match status" value="1"/>
</dbReference>
<evidence type="ECO:0000256" key="8">
    <source>
        <dbReference type="ARBA" id="ARBA00023034"/>
    </source>
</evidence>
<evidence type="ECO:0000313" key="13">
    <source>
        <dbReference type="Proteomes" id="UP000410492"/>
    </source>
</evidence>
<dbReference type="OrthoDB" id="5512589at2759"/>
<protein>
    <recommendedName>
        <fullName evidence="11">Hexosyltransferase</fullName>
        <ecNumber evidence="11">2.4.1.-</ecNumber>
    </recommendedName>
</protein>
<dbReference type="GO" id="GO:0006493">
    <property type="term" value="P:protein O-linked glycosylation"/>
    <property type="evidence" value="ECO:0007669"/>
    <property type="project" value="TreeGrafter"/>
</dbReference>
<dbReference type="Gene3D" id="3.90.550.50">
    <property type="match status" value="1"/>
</dbReference>
<keyword evidence="13" id="KW-1185">Reference proteome</keyword>
<keyword evidence="10" id="KW-0325">Glycoprotein</keyword>
<evidence type="ECO:0000256" key="9">
    <source>
        <dbReference type="ARBA" id="ARBA00023136"/>
    </source>
</evidence>
<keyword evidence="5 11" id="KW-0812">Transmembrane</keyword>
<reference evidence="12 13" key="1">
    <citation type="submission" date="2019-01" db="EMBL/GenBank/DDBJ databases">
        <authorList>
            <person name="Sayadi A."/>
        </authorList>
    </citation>
    <scope>NUCLEOTIDE SEQUENCE [LARGE SCALE GENOMIC DNA]</scope>
</reference>
<keyword evidence="3 11" id="KW-0328">Glycosyltransferase</keyword>